<reference evidence="3" key="1">
    <citation type="submission" date="2021-06" db="EMBL/GenBank/DDBJ databases">
        <authorList>
            <person name="Kallberg Y."/>
            <person name="Tangrot J."/>
            <person name="Rosling A."/>
        </authorList>
    </citation>
    <scope>NUCLEOTIDE SEQUENCE</scope>
    <source>
        <strain evidence="3">UK204</strain>
    </source>
</reference>
<gene>
    <name evidence="3" type="ORF">FCALED_LOCUS16311</name>
</gene>
<dbReference type="PANTHER" id="PTHR46515:SF1">
    <property type="entry name" value="TATA ELEMENT MODULATORY FACTOR"/>
    <property type="match status" value="1"/>
</dbReference>
<dbReference type="InterPro" id="IPR052602">
    <property type="entry name" value="Growth_transcription_reg"/>
</dbReference>
<dbReference type="Pfam" id="PF12325">
    <property type="entry name" value="TMF_TATA_bd"/>
    <property type="match status" value="1"/>
</dbReference>
<comment type="caution">
    <text evidence="3">The sequence shown here is derived from an EMBL/GenBank/DDBJ whole genome shotgun (WGS) entry which is preliminary data.</text>
</comment>
<name>A0A9N9NRE8_9GLOM</name>
<feature type="non-terminal residue" evidence="3">
    <location>
        <position position="109"/>
    </location>
</feature>
<evidence type="ECO:0000313" key="4">
    <source>
        <dbReference type="Proteomes" id="UP000789570"/>
    </source>
</evidence>
<dbReference type="EMBL" id="CAJVPQ010018399">
    <property type="protein sequence ID" value="CAG8750956.1"/>
    <property type="molecule type" value="Genomic_DNA"/>
</dbReference>
<keyword evidence="4" id="KW-1185">Reference proteome</keyword>
<accession>A0A9N9NRE8</accession>
<dbReference type="PANTHER" id="PTHR46515">
    <property type="entry name" value="TATA ELEMENT MODULATORY FACTOR TMF1"/>
    <property type="match status" value="1"/>
</dbReference>
<keyword evidence="1" id="KW-0175">Coiled coil</keyword>
<dbReference type="Proteomes" id="UP000789570">
    <property type="component" value="Unassembled WGS sequence"/>
</dbReference>
<evidence type="ECO:0000256" key="1">
    <source>
        <dbReference type="SAM" id="Coils"/>
    </source>
</evidence>
<feature type="domain" description="TATA element modulatory factor 1 TATA binding" evidence="2">
    <location>
        <begin position="1"/>
        <end position="98"/>
    </location>
</feature>
<sequence>VMMIEKLNSSVRHLEGQVSTLQGQLHMTTKNRVKLTVQMEDISIKTRRLPKLELQFHELNERYQITLELLGEKTEQVEELRADIEDMKDAYRNQITELAAELEKYKISR</sequence>
<evidence type="ECO:0000313" key="3">
    <source>
        <dbReference type="EMBL" id="CAG8750956.1"/>
    </source>
</evidence>
<proteinExistence type="predicted"/>
<dbReference type="GO" id="GO:0005794">
    <property type="term" value="C:Golgi apparatus"/>
    <property type="evidence" value="ECO:0007669"/>
    <property type="project" value="TreeGrafter"/>
</dbReference>
<dbReference type="Gene3D" id="1.10.287.1490">
    <property type="match status" value="1"/>
</dbReference>
<dbReference type="InterPro" id="IPR022091">
    <property type="entry name" value="TMF_TATA-bd"/>
</dbReference>
<feature type="coiled-coil region" evidence="1">
    <location>
        <begin position="70"/>
        <end position="108"/>
    </location>
</feature>
<evidence type="ECO:0000259" key="2">
    <source>
        <dbReference type="Pfam" id="PF12325"/>
    </source>
</evidence>
<dbReference type="AlphaFoldDB" id="A0A9N9NRE8"/>
<organism evidence="3 4">
    <name type="scientific">Funneliformis caledonium</name>
    <dbReference type="NCBI Taxonomy" id="1117310"/>
    <lineage>
        <taxon>Eukaryota</taxon>
        <taxon>Fungi</taxon>
        <taxon>Fungi incertae sedis</taxon>
        <taxon>Mucoromycota</taxon>
        <taxon>Glomeromycotina</taxon>
        <taxon>Glomeromycetes</taxon>
        <taxon>Glomerales</taxon>
        <taxon>Glomeraceae</taxon>
        <taxon>Funneliformis</taxon>
    </lineage>
</organism>
<dbReference type="OrthoDB" id="74178at2759"/>
<protein>
    <submittedName>
        <fullName evidence="3">785_t:CDS:1</fullName>
    </submittedName>
</protein>
<dbReference type="GO" id="GO:0005783">
    <property type="term" value="C:endoplasmic reticulum"/>
    <property type="evidence" value="ECO:0007669"/>
    <property type="project" value="TreeGrafter"/>
</dbReference>